<evidence type="ECO:0000256" key="1">
    <source>
        <dbReference type="ARBA" id="ARBA00007274"/>
    </source>
</evidence>
<dbReference type="InterPro" id="IPR011004">
    <property type="entry name" value="Trimer_LpxA-like_sf"/>
</dbReference>
<keyword evidence="3" id="KW-0677">Repeat</keyword>
<evidence type="ECO:0000313" key="5">
    <source>
        <dbReference type="Proteomes" id="UP000183700"/>
    </source>
</evidence>
<dbReference type="STRING" id="319970.RV00_GL002687"/>
<dbReference type="InterPro" id="IPR001451">
    <property type="entry name" value="Hexapep"/>
</dbReference>
<accession>A0A1L8SUF3</accession>
<evidence type="ECO:0000313" key="4">
    <source>
        <dbReference type="EMBL" id="OJG35502.1"/>
    </source>
</evidence>
<protein>
    <recommendedName>
        <fullName evidence="6">Acetyltransferase</fullName>
    </recommendedName>
</protein>
<sequence>MSTQELIAQLQDREILPGSALFDQIHELKADNEELVMEMNGKYHTNKEVLTYLAKITDRKIDASVKITQPFYTDFGKHISFGKDIFINQNVTFVDLGGIVIEDHVLIGPMCRIISVNHLADPQKRRGLSVATVKIKENAWLGANVTVLPGVTIGQNAIVAADSTVTKDVPDNVIVAGSPAKVIKEIKSSVKENALEQVL</sequence>
<proteinExistence type="inferred from homology"/>
<comment type="caution">
    <text evidence="4">The sequence shown here is derived from an EMBL/GenBank/DDBJ whole genome shotgun (WGS) entry which is preliminary data.</text>
</comment>
<dbReference type="EMBL" id="JXKM01000006">
    <property type="protein sequence ID" value="OJG35502.1"/>
    <property type="molecule type" value="Genomic_DNA"/>
</dbReference>
<comment type="similarity">
    <text evidence="1">Belongs to the transferase hexapeptide repeat family.</text>
</comment>
<dbReference type="Pfam" id="PF00132">
    <property type="entry name" value="Hexapep"/>
    <property type="match status" value="1"/>
</dbReference>
<dbReference type="Proteomes" id="UP000183700">
    <property type="component" value="Unassembled WGS sequence"/>
</dbReference>
<dbReference type="PROSITE" id="PS00101">
    <property type="entry name" value="HEXAPEP_TRANSFERASES"/>
    <property type="match status" value="1"/>
</dbReference>
<dbReference type="GO" id="GO:0008374">
    <property type="term" value="F:O-acyltransferase activity"/>
    <property type="evidence" value="ECO:0007669"/>
    <property type="project" value="TreeGrafter"/>
</dbReference>
<dbReference type="PANTHER" id="PTHR23416">
    <property type="entry name" value="SIALIC ACID SYNTHASE-RELATED"/>
    <property type="match status" value="1"/>
</dbReference>
<name>A0A1L8SUF3_9ENTE</name>
<keyword evidence="5" id="KW-1185">Reference proteome</keyword>
<keyword evidence="2" id="KW-0808">Transferase</keyword>
<reference evidence="4 5" key="1">
    <citation type="submission" date="2014-12" db="EMBL/GenBank/DDBJ databases">
        <title>Draft genome sequences of 29 type strains of Enterococci.</title>
        <authorList>
            <person name="Zhong Z."/>
            <person name="Sun Z."/>
            <person name="Liu W."/>
            <person name="Zhang W."/>
            <person name="Zhang H."/>
        </authorList>
    </citation>
    <scope>NUCLEOTIDE SEQUENCE [LARGE SCALE GENOMIC DNA]</scope>
    <source>
        <strain evidence="4 5">DSM 22802</strain>
    </source>
</reference>
<dbReference type="SUPFAM" id="SSF51161">
    <property type="entry name" value="Trimeric LpxA-like enzymes"/>
    <property type="match status" value="1"/>
</dbReference>
<dbReference type="Gene3D" id="2.160.10.10">
    <property type="entry name" value="Hexapeptide repeat proteins"/>
    <property type="match status" value="1"/>
</dbReference>
<dbReference type="RefSeq" id="WP_071862472.1">
    <property type="nucleotide sequence ID" value="NZ_JBHLVS010000013.1"/>
</dbReference>
<organism evidence="4 5">
    <name type="scientific">Enterococcus devriesei</name>
    <dbReference type="NCBI Taxonomy" id="319970"/>
    <lineage>
        <taxon>Bacteria</taxon>
        <taxon>Bacillati</taxon>
        <taxon>Bacillota</taxon>
        <taxon>Bacilli</taxon>
        <taxon>Lactobacillales</taxon>
        <taxon>Enterococcaceae</taxon>
        <taxon>Enterococcus</taxon>
    </lineage>
</organism>
<dbReference type="InterPro" id="IPR018357">
    <property type="entry name" value="Hexapep_transf_CS"/>
</dbReference>
<dbReference type="AlphaFoldDB" id="A0A1L8SUF3"/>
<dbReference type="PANTHER" id="PTHR23416:SF23">
    <property type="entry name" value="ACETYLTRANSFERASE C18B11.09C-RELATED"/>
    <property type="match status" value="1"/>
</dbReference>
<dbReference type="InterPro" id="IPR051159">
    <property type="entry name" value="Hexapeptide_acetyltransf"/>
</dbReference>
<dbReference type="OrthoDB" id="9812571at2"/>
<evidence type="ECO:0008006" key="6">
    <source>
        <dbReference type="Google" id="ProtNLM"/>
    </source>
</evidence>
<evidence type="ECO:0000256" key="3">
    <source>
        <dbReference type="ARBA" id="ARBA00022737"/>
    </source>
</evidence>
<gene>
    <name evidence="4" type="ORF">RV00_GL002687</name>
</gene>
<evidence type="ECO:0000256" key="2">
    <source>
        <dbReference type="ARBA" id="ARBA00022679"/>
    </source>
</evidence>